<dbReference type="PANTHER" id="PTHR42783:SF3">
    <property type="entry name" value="GLUTAMATE SYNTHASE [NADPH] SMALL CHAIN-RELATED"/>
    <property type="match status" value="1"/>
</dbReference>
<name>M4ZRP6_9FLAO</name>
<organism evidence="2 3">
    <name type="scientific">Blattabacterium cuenoti BPAA</name>
    <dbReference type="NCBI Taxonomy" id="1229512"/>
    <lineage>
        <taxon>Bacteria</taxon>
        <taxon>Pseudomonadati</taxon>
        <taxon>Bacteroidota</taxon>
        <taxon>Flavobacteriia</taxon>
        <taxon>Flavobacteriales</taxon>
        <taxon>Blattabacteriaceae</taxon>
        <taxon>Blattabacterium</taxon>
    </lineage>
</organism>
<dbReference type="eggNOG" id="COG0437">
    <property type="taxonomic scope" value="Bacteria"/>
</dbReference>
<accession>M4ZRP6</accession>
<dbReference type="STRING" id="1229512.BPAA_058"/>
<evidence type="ECO:0000313" key="2">
    <source>
        <dbReference type="EMBL" id="BAM99362.1"/>
    </source>
</evidence>
<dbReference type="EC" id="1.2.7.-" evidence="2"/>
<dbReference type="PATRIC" id="fig|1229512.3.peg.56"/>
<gene>
    <name evidence="2" type="ORF">BPAA_058</name>
</gene>
<dbReference type="Gene3D" id="3.30.2070.10">
    <property type="entry name" value="Formate dehydrogenase/DMSO reductase"/>
    <property type="match status" value="1"/>
</dbReference>
<feature type="domain" description="4Fe-4S ferredoxin-type" evidence="1">
    <location>
        <begin position="824"/>
        <end position="855"/>
    </location>
</feature>
<dbReference type="Proteomes" id="UP000011815">
    <property type="component" value="Chromosome"/>
</dbReference>
<proteinExistence type="predicted"/>
<dbReference type="InterPro" id="IPR017896">
    <property type="entry name" value="4Fe4S_Fe-S-bd"/>
</dbReference>
<dbReference type="Pfam" id="PF12838">
    <property type="entry name" value="Fer4_7"/>
    <property type="match status" value="1"/>
</dbReference>
<dbReference type="Gene3D" id="3.40.50.740">
    <property type="match status" value="1"/>
</dbReference>
<reference evidence="2 3" key="1">
    <citation type="journal article" date="2013" name="Biol. Lett.">
        <title>Maintenance of essential amino acid synthesis pathways in the Blattabacterium cuenoti symbiont of a wood-feeding cockroach.</title>
        <authorList>
            <person name="Tokuda G."/>
            <person name="Elbourne L.D.H."/>
            <person name="Kinjo Y."/>
            <person name="Saitoh S."/>
            <person name="Sabree Z."/>
            <person name="Hojo M."/>
            <person name="Yamada A."/>
            <person name="Hayashi Y."/>
            <person name="Shigenobu S."/>
            <person name="Bandi C."/>
            <person name="Paulsen I.T."/>
            <person name="Watanabe H."/>
            <person name="Lo N."/>
        </authorList>
    </citation>
    <scope>NUCLEOTIDE SEQUENCE [LARGE SCALE GENOMIC DNA]</scope>
    <source>
        <strain evidence="2 3">BPAA</strain>
    </source>
</reference>
<dbReference type="SUPFAM" id="SSF54862">
    <property type="entry name" value="4Fe-4S ferredoxins"/>
    <property type="match status" value="1"/>
</dbReference>
<protein>
    <submittedName>
        <fullName evidence="2">Molybdopterin oxidoreductase iron-sulfur binding</fullName>
        <ecNumber evidence="2">1.2.7.-</ecNumber>
    </submittedName>
</protein>
<evidence type="ECO:0000259" key="1">
    <source>
        <dbReference type="PROSITE" id="PS51379"/>
    </source>
</evidence>
<dbReference type="CDD" id="cd10551">
    <property type="entry name" value="PsrB"/>
    <property type="match status" value="1"/>
</dbReference>
<sequence>MSLLKNEIGMKENKKIIMKSNKKNKILNNYNPIKDLFQGKTSRRDFLKWVGFSTASVTLSACKGPVVKSIPYVVKPENITPGIPNYYASTMIDSFDIGSVLVKTREGRPIKIEPNFYSEFFNTTSARIQSSLLSLYDEERLKNPSLKGKKSSWKEIDNYIIQNLKFLSKTKKDIIFLSSSFPSFSTKKLIQDFKKKYPRTKWVTYDPISYSKALDASEEIFGIRGFPIFDLNKSELIVSFDADFLGDWSPENMAKFYVCKRNPEKNMMQHIQIESNMTITGANADIRLSRKPSEIKQMLLEIFQNICLGKLPKDKNAERIASLINKMGSKSVIFSDGDQESYELSFLINQKINSHALQHDKYLFSKESNDNKFKNFLKDLENENVGGLFIHNVNPIYSLPFSIYEKVKKCIKKIPLTVSLSMSKDETSEVMDVSAPIPHWLESWGDTYPVTNVYTLIQPTIQCIFNTRQFQDSLVIWSEIQEKNYYEYLKKTWEKNIIPKSNVSSFNEALFHGVVKIKNHKPISNNFSINQKRIKKYEKQIVNQKKIKTNFELRLYTKISIGDGHQYNNPWLQELPDPITRTTWENYLTISYFDANKMGLKNWNSGDGSLNGNCVDLIKNNQTIIQNIPVFIQPGQALGSLGLAFGYGQKKGKLSKIVHGKNAYRIYEDFFIIQDNIQIKKVDKIHKFSCVQLHHTMVGRNLVKETDLDIFLNRPKEIWNEKEKVSTHKGMLFPEEISIWNPNHKKKEKKNGHHFNLSIDLNACIGCGACVIACHSENNVPVVGKEEIEKSRDMHWLRIDRYYFSDDDPSSETRNNENNIYENPKVTFQPIMCQHCDHAPCETVCPVGATSHGKQGQNMMAYNRCVGTRYCANNCPYKVRRFNWFNYVNNQKFDFNMNNALGKMILNPDVVVRTRGVMEKCSLCIQRTQYVIGIAKKENRKIQDEEFETACSVSCPTKAITFGDINDPTSLISKKIKNPRSYKLLDFIGVRPNVSYQLKIRNKNEIEKMK</sequence>
<dbReference type="KEGG" id="blp:BPAA_058"/>
<dbReference type="HOGENOM" id="CLU_306470_0_0_10"/>
<dbReference type="AlphaFoldDB" id="M4ZRP6"/>
<feature type="domain" description="4Fe-4S ferredoxin-type" evidence="1">
    <location>
        <begin position="755"/>
        <end position="785"/>
    </location>
</feature>
<dbReference type="PANTHER" id="PTHR42783">
    <property type="entry name" value="GLUTAMATE SYNTHASE [NADPH] SMALL CHAIN"/>
    <property type="match status" value="1"/>
</dbReference>
<dbReference type="PROSITE" id="PS51379">
    <property type="entry name" value="4FE4S_FER_2"/>
    <property type="match status" value="3"/>
</dbReference>
<dbReference type="EMBL" id="AP012548">
    <property type="protein sequence ID" value="BAM99362.1"/>
    <property type="molecule type" value="Genomic_DNA"/>
</dbReference>
<feature type="domain" description="4Fe-4S ferredoxin-type" evidence="1">
    <location>
        <begin position="856"/>
        <end position="885"/>
    </location>
</feature>
<evidence type="ECO:0000313" key="3">
    <source>
        <dbReference type="Proteomes" id="UP000011815"/>
    </source>
</evidence>
<dbReference type="Gene3D" id="3.30.70.20">
    <property type="match status" value="2"/>
</dbReference>
<dbReference type="GO" id="GO:0016491">
    <property type="term" value="F:oxidoreductase activity"/>
    <property type="evidence" value="ECO:0007669"/>
    <property type="project" value="UniProtKB-KW"/>
</dbReference>
<keyword evidence="2" id="KW-0560">Oxidoreductase</keyword>
<dbReference type="SUPFAM" id="SSF53706">
    <property type="entry name" value="Formate dehydrogenase/DMSO reductase, domains 1-3"/>
    <property type="match status" value="1"/>
</dbReference>